<keyword evidence="2" id="KW-1185">Reference proteome</keyword>
<accession>A0A9R1X8A6</accession>
<reference evidence="1 2" key="1">
    <citation type="journal article" date="2017" name="Nat. Commun.">
        <title>Genome assembly with in vitro proximity ligation data and whole-genome triplication in lettuce.</title>
        <authorList>
            <person name="Reyes-Chin-Wo S."/>
            <person name="Wang Z."/>
            <person name="Yang X."/>
            <person name="Kozik A."/>
            <person name="Arikit S."/>
            <person name="Song C."/>
            <person name="Xia L."/>
            <person name="Froenicke L."/>
            <person name="Lavelle D.O."/>
            <person name="Truco M.J."/>
            <person name="Xia R."/>
            <person name="Zhu S."/>
            <person name="Xu C."/>
            <person name="Xu H."/>
            <person name="Xu X."/>
            <person name="Cox K."/>
            <person name="Korf I."/>
            <person name="Meyers B.C."/>
            <person name="Michelmore R.W."/>
        </authorList>
    </citation>
    <scope>NUCLEOTIDE SEQUENCE [LARGE SCALE GENOMIC DNA]</scope>
    <source>
        <strain evidence="2">cv. Salinas</strain>
        <tissue evidence="1">Seedlings</tissue>
    </source>
</reference>
<gene>
    <name evidence="1" type="ORF">LSAT_V11C500276570</name>
</gene>
<dbReference type="EMBL" id="NBSK02000005">
    <property type="protein sequence ID" value="KAJ0203136.1"/>
    <property type="molecule type" value="Genomic_DNA"/>
</dbReference>
<proteinExistence type="predicted"/>
<comment type="caution">
    <text evidence="1">The sequence shown here is derived from an EMBL/GenBank/DDBJ whole genome shotgun (WGS) entry which is preliminary data.</text>
</comment>
<dbReference type="Proteomes" id="UP000235145">
    <property type="component" value="Unassembled WGS sequence"/>
</dbReference>
<organism evidence="1 2">
    <name type="scientific">Lactuca sativa</name>
    <name type="common">Garden lettuce</name>
    <dbReference type="NCBI Taxonomy" id="4236"/>
    <lineage>
        <taxon>Eukaryota</taxon>
        <taxon>Viridiplantae</taxon>
        <taxon>Streptophyta</taxon>
        <taxon>Embryophyta</taxon>
        <taxon>Tracheophyta</taxon>
        <taxon>Spermatophyta</taxon>
        <taxon>Magnoliopsida</taxon>
        <taxon>eudicotyledons</taxon>
        <taxon>Gunneridae</taxon>
        <taxon>Pentapetalae</taxon>
        <taxon>asterids</taxon>
        <taxon>campanulids</taxon>
        <taxon>Asterales</taxon>
        <taxon>Asteraceae</taxon>
        <taxon>Cichorioideae</taxon>
        <taxon>Cichorieae</taxon>
        <taxon>Lactucinae</taxon>
        <taxon>Lactuca</taxon>
    </lineage>
</organism>
<dbReference type="AlphaFoldDB" id="A0A9R1X8A6"/>
<sequence length="156" mass="18504">MDNFPPSISSSSDDNDFDEDLILYTLLSVARDMVRERGESSNIEKKHRKWINRDREAANERLVRDYFVVDCLYDLSKFEERFRISRNLFLRTARDLARNYEFFQLRWDARGKRGFTTIQKCTATLRQLAYGIAADASDEYLKMSERTGRECTYLIL</sequence>
<dbReference type="PANTHER" id="PTHR47150:SF4">
    <property type="entry name" value="HARBINGER TRANSPOSASE-DERIVED PROTEIN-RELATED"/>
    <property type="match status" value="1"/>
</dbReference>
<dbReference type="PANTHER" id="PTHR47150">
    <property type="entry name" value="OS12G0169200 PROTEIN"/>
    <property type="match status" value="1"/>
</dbReference>
<name>A0A9R1X8A6_LACSA</name>
<evidence type="ECO:0000313" key="1">
    <source>
        <dbReference type="EMBL" id="KAJ0203136.1"/>
    </source>
</evidence>
<protein>
    <submittedName>
        <fullName evidence="1">Uncharacterized protein</fullName>
    </submittedName>
</protein>
<evidence type="ECO:0000313" key="2">
    <source>
        <dbReference type="Proteomes" id="UP000235145"/>
    </source>
</evidence>